<feature type="transmembrane region" description="Helical" evidence="7">
    <location>
        <begin position="12"/>
        <end position="38"/>
    </location>
</feature>
<feature type="transmembrane region" description="Helical" evidence="7">
    <location>
        <begin position="82"/>
        <end position="105"/>
    </location>
</feature>
<dbReference type="GO" id="GO:0005886">
    <property type="term" value="C:plasma membrane"/>
    <property type="evidence" value="ECO:0007669"/>
    <property type="project" value="TreeGrafter"/>
</dbReference>
<evidence type="ECO:0000313" key="9">
    <source>
        <dbReference type="Proteomes" id="UP001153712"/>
    </source>
</evidence>
<evidence type="ECO:0000256" key="2">
    <source>
        <dbReference type="ARBA" id="ARBA00006840"/>
    </source>
</evidence>
<evidence type="ECO:0000256" key="3">
    <source>
        <dbReference type="ARBA" id="ARBA00022692"/>
    </source>
</evidence>
<sequence length="235" mass="25775">MVSGGMSCVKYLLFAFNLLFAITGIAVLIVGAIVYIGYSHYSHFVYSGYHSIPLALIVVGVIIFVIAFFGCCGAVKENHCMIITFSVFLLLILVLEVVVGVLGYIKRTDVETMLEDQLNKTMHMYYTKEDIKDSWDIAQHEAECCGVRGPGDWYNVTHNNVLPHTCCPDTPDDNSCTTASKNVYQASCVDKLKGIFNKYGVIIGGVGLGIAGLQLVGVIFACCLARSIRKEYETV</sequence>
<feature type="disulfide bond" evidence="6">
    <location>
        <begin position="145"/>
        <end position="166"/>
    </location>
</feature>
<dbReference type="Proteomes" id="UP001153712">
    <property type="component" value="Chromosome 5"/>
</dbReference>
<dbReference type="AlphaFoldDB" id="A0A9N9XU55"/>
<gene>
    <name evidence="8" type="ORF">PHYEVI_LOCUS8437</name>
</gene>
<comment type="subcellular location">
    <subcellularLocation>
        <location evidence="1 7">Membrane</location>
        <topology evidence="1 7">Multi-pass membrane protein</topology>
    </subcellularLocation>
</comment>
<dbReference type="PIRSF" id="PIRSF002419">
    <property type="entry name" value="Tetraspanin"/>
    <property type="match status" value="1"/>
</dbReference>
<dbReference type="EMBL" id="OU900098">
    <property type="protein sequence ID" value="CAG9862115.1"/>
    <property type="molecule type" value="Genomic_DNA"/>
</dbReference>
<keyword evidence="6" id="KW-1015">Disulfide bond</keyword>
<evidence type="ECO:0000256" key="6">
    <source>
        <dbReference type="PIRSR" id="PIRSR002419-1"/>
    </source>
</evidence>
<comment type="similarity">
    <text evidence="2 7">Belongs to the tetraspanin (TM4SF) family.</text>
</comment>
<dbReference type="InterPro" id="IPR008952">
    <property type="entry name" value="Tetraspanin_EC2_sf"/>
</dbReference>
<dbReference type="InterPro" id="IPR000301">
    <property type="entry name" value="Tetraspanin_animals"/>
</dbReference>
<keyword evidence="3 7" id="KW-0812">Transmembrane</keyword>
<keyword evidence="9" id="KW-1185">Reference proteome</keyword>
<reference evidence="8" key="1">
    <citation type="submission" date="2022-01" db="EMBL/GenBank/DDBJ databases">
        <authorList>
            <person name="King R."/>
        </authorList>
    </citation>
    <scope>NUCLEOTIDE SEQUENCE</scope>
</reference>
<dbReference type="PANTHER" id="PTHR19282">
    <property type="entry name" value="TETRASPANIN"/>
    <property type="match status" value="1"/>
</dbReference>
<evidence type="ECO:0000256" key="4">
    <source>
        <dbReference type="ARBA" id="ARBA00022989"/>
    </source>
</evidence>
<dbReference type="Pfam" id="PF00335">
    <property type="entry name" value="Tetraspanin"/>
    <property type="match status" value="1"/>
</dbReference>
<keyword evidence="4 7" id="KW-1133">Transmembrane helix</keyword>
<feature type="transmembrane region" description="Helical" evidence="7">
    <location>
        <begin position="50"/>
        <end position="75"/>
    </location>
</feature>
<dbReference type="InterPro" id="IPR018503">
    <property type="entry name" value="Tetraspanin_CS"/>
</dbReference>
<dbReference type="PANTHER" id="PTHR19282:SF482">
    <property type="entry name" value="FI23944P1-RELATED"/>
    <property type="match status" value="1"/>
</dbReference>
<dbReference type="SUPFAM" id="SSF48652">
    <property type="entry name" value="Tetraspanin"/>
    <property type="match status" value="1"/>
</dbReference>
<organism evidence="8 9">
    <name type="scientific">Phyllotreta striolata</name>
    <name type="common">Striped flea beetle</name>
    <name type="synonym">Crioceris striolata</name>
    <dbReference type="NCBI Taxonomy" id="444603"/>
    <lineage>
        <taxon>Eukaryota</taxon>
        <taxon>Metazoa</taxon>
        <taxon>Ecdysozoa</taxon>
        <taxon>Arthropoda</taxon>
        <taxon>Hexapoda</taxon>
        <taxon>Insecta</taxon>
        <taxon>Pterygota</taxon>
        <taxon>Neoptera</taxon>
        <taxon>Endopterygota</taxon>
        <taxon>Coleoptera</taxon>
        <taxon>Polyphaga</taxon>
        <taxon>Cucujiformia</taxon>
        <taxon>Chrysomeloidea</taxon>
        <taxon>Chrysomelidae</taxon>
        <taxon>Galerucinae</taxon>
        <taxon>Alticini</taxon>
        <taxon>Phyllotreta</taxon>
    </lineage>
</organism>
<dbReference type="PROSITE" id="PS00421">
    <property type="entry name" value="TM4_1"/>
    <property type="match status" value="1"/>
</dbReference>
<feature type="transmembrane region" description="Helical" evidence="7">
    <location>
        <begin position="199"/>
        <end position="225"/>
    </location>
</feature>
<evidence type="ECO:0000256" key="5">
    <source>
        <dbReference type="ARBA" id="ARBA00023136"/>
    </source>
</evidence>
<evidence type="ECO:0000256" key="7">
    <source>
        <dbReference type="RuleBase" id="RU361218"/>
    </source>
</evidence>
<accession>A0A9N9XU55</accession>
<evidence type="ECO:0000256" key="1">
    <source>
        <dbReference type="ARBA" id="ARBA00004141"/>
    </source>
</evidence>
<evidence type="ECO:0000313" key="8">
    <source>
        <dbReference type="EMBL" id="CAG9862115.1"/>
    </source>
</evidence>
<keyword evidence="5 7" id="KW-0472">Membrane</keyword>
<name>A0A9N9XU55_PHYSR</name>
<dbReference type="OrthoDB" id="10033535at2759"/>
<dbReference type="InterPro" id="IPR018499">
    <property type="entry name" value="Tetraspanin/Peripherin"/>
</dbReference>
<dbReference type="Gene3D" id="1.10.1450.10">
    <property type="entry name" value="Tetraspanin"/>
    <property type="match status" value="1"/>
</dbReference>
<dbReference type="PRINTS" id="PR00259">
    <property type="entry name" value="TMFOUR"/>
</dbReference>
<proteinExistence type="inferred from homology"/>
<protein>
    <recommendedName>
        <fullName evidence="7">Tetraspanin</fullName>
    </recommendedName>
</protein>